<dbReference type="InterPro" id="IPR036955">
    <property type="entry name" value="AP2/ERF_dom_sf"/>
</dbReference>
<dbReference type="EMBL" id="JBBPBN010000017">
    <property type="protein sequence ID" value="KAK9020252.1"/>
    <property type="molecule type" value="Genomic_DNA"/>
</dbReference>
<comment type="similarity">
    <text evidence="6">Belongs to the AP2/ERF transcription factor family. ERF subfamily.</text>
</comment>
<evidence type="ECO:0000259" key="8">
    <source>
        <dbReference type="PROSITE" id="PS51032"/>
    </source>
</evidence>
<dbReference type="Gene3D" id="3.30.730.10">
    <property type="entry name" value="AP2/ERF domain"/>
    <property type="match status" value="1"/>
</dbReference>
<sequence length="163" mass="18394">MDSFYFGSPIPFSSSEPSFWSPEFSPFSHDSLPFNENDSEEMLLYGLLSKVTLTPERPPEPTDNAASLKKEKCYRGKRRRPWGKFAAEIRDSTRNGERVWLGTFDNRQRGKSAGITEGNEEVQPRGGRVFAGGGFKEETFDEEKNDKQGQERKRSGDKQCGGA</sequence>
<evidence type="ECO:0000256" key="5">
    <source>
        <dbReference type="ARBA" id="ARBA00023242"/>
    </source>
</evidence>
<keyword evidence="10" id="KW-1185">Reference proteome</keyword>
<name>A0ABR2S505_9ROSI</name>
<protein>
    <recommendedName>
        <fullName evidence="8">AP2/ERF domain-containing protein</fullName>
    </recommendedName>
</protein>
<dbReference type="InterPro" id="IPR044808">
    <property type="entry name" value="ERF_plant"/>
</dbReference>
<dbReference type="PROSITE" id="PS51032">
    <property type="entry name" value="AP2_ERF"/>
    <property type="match status" value="1"/>
</dbReference>
<dbReference type="InterPro" id="IPR016177">
    <property type="entry name" value="DNA-bd_dom_sf"/>
</dbReference>
<reference evidence="9 10" key="1">
    <citation type="journal article" date="2024" name="G3 (Bethesda)">
        <title>Genome assembly of Hibiscus sabdariffa L. provides insights into metabolisms of medicinal natural products.</title>
        <authorList>
            <person name="Kim T."/>
        </authorList>
    </citation>
    <scope>NUCLEOTIDE SEQUENCE [LARGE SCALE GENOMIC DNA]</scope>
    <source>
        <strain evidence="9">TK-2024</strain>
        <tissue evidence="9">Old leaves</tissue>
    </source>
</reference>
<keyword evidence="3" id="KW-0238">DNA-binding</keyword>
<keyword evidence="2" id="KW-0805">Transcription regulation</keyword>
<evidence type="ECO:0000256" key="3">
    <source>
        <dbReference type="ARBA" id="ARBA00023125"/>
    </source>
</evidence>
<proteinExistence type="inferred from homology"/>
<dbReference type="PANTHER" id="PTHR31190">
    <property type="entry name" value="DNA-BINDING DOMAIN"/>
    <property type="match status" value="1"/>
</dbReference>
<dbReference type="PANTHER" id="PTHR31190:SF469">
    <property type="entry name" value="ETHYLENE-RESPONSIVE TRANSCRIPTION FACTOR 1B-LIKE"/>
    <property type="match status" value="1"/>
</dbReference>
<accession>A0ABR2S505</accession>
<evidence type="ECO:0000256" key="6">
    <source>
        <dbReference type="ARBA" id="ARBA00024343"/>
    </source>
</evidence>
<feature type="compositionally biased region" description="Basic and acidic residues" evidence="7">
    <location>
        <begin position="135"/>
        <end position="157"/>
    </location>
</feature>
<keyword evidence="4" id="KW-0804">Transcription</keyword>
<evidence type="ECO:0000313" key="9">
    <source>
        <dbReference type="EMBL" id="KAK9020252.1"/>
    </source>
</evidence>
<feature type="domain" description="AP2/ERF" evidence="8">
    <location>
        <begin position="73"/>
        <end position="113"/>
    </location>
</feature>
<evidence type="ECO:0000313" key="10">
    <source>
        <dbReference type="Proteomes" id="UP001396334"/>
    </source>
</evidence>
<dbReference type="SUPFAM" id="SSF54171">
    <property type="entry name" value="DNA-binding domain"/>
    <property type="match status" value="1"/>
</dbReference>
<comment type="caution">
    <text evidence="9">The sequence shown here is derived from an EMBL/GenBank/DDBJ whole genome shotgun (WGS) entry which is preliminary data.</text>
</comment>
<organism evidence="9 10">
    <name type="scientific">Hibiscus sabdariffa</name>
    <name type="common">roselle</name>
    <dbReference type="NCBI Taxonomy" id="183260"/>
    <lineage>
        <taxon>Eukaryota</taxon>
        <taxon>Viridiplantae</taxon>
        <taxon>Streptophyta</taxon>
        <taxon>Embryophyta</taxon>
        <taxon>Tracheophyta</taxon>
        <taxon>Spermatophyta</taxon>
        <taxon>Magnoliopsida</taxon>
        <taxon>eudicotyledons</taxon>
        <taxon>Gunneridae</taxon>
        <taxon>Pentapetalae</taxon>
        <taxon>rosids</taxon>
        <taxon>malvids</taxon>
        <taxon>Malvales</taxon>
        <taxon>Malvaceae</taxon>
        <taxon>Malvoideae</taxon>
        <taxon>Hibiscus</taxon>
    </lineage>
</organism>
<evidence type="ECO:0000256" key="7">
    <source>
        <dbReference type="SAM" id="MobiDB-lite"/>
    </source>
</evidence>
<evidence type="ECO:0000256" key="2">
    <source>
        <dbReference type="ARBA" id="ARBA00023015"/>
    </source>
</evidence>
<dbReference type="PRINTS" id="PR00367">
    <property type="entry name" value="ETHRSPELEMNT"/>
</dbReference>
<dbReference type="SMART" id="SM00380">
    <property type="entry name" value="AP2"/>
    <property type="match status" value="1"/>
</dbReference>
<evidence type="ECO:0000256" key="1">
    <source>
        <dbReference type="ARBA" id="ARBA00004123"/>
    </source>
</evidence>
<feature type="region of interest" description="Disordered" evidence="7">
    <location>
        <begin position="105"/>
        <end position="163"/>
    </location>
</feature>
<keyword evidence="5" id="KW-0539">Nucleus</keyword>
<dbReference type="InterPro" id="IPR001471">
    <property type="entry name" value="AP2/ERF_dom"/>
</dbReference>
<evidence type="ECO:0000256" key="4">
    <source>
        <dbReference type="ARBA" id="ARBA00023163"/>
    </source>
</evidence>
<dbReference type="Proteomes" id="UP001396334">
    <property type="component" value="Unassembled WGS sequence"/>
</dbReference>
<gene>
    <name evidence="9" type="ORF">V6N11_054742</name>
</gene>
<comment type="subcellular location">
    <subcellularLocation>
        <location evidence="1">Nucleus</location>
    </subcellularLocation>
</comment>